<dbReference type="GO" id="GO:0008138">
    <property type="term" value="F:protein tyrosine/serine/threonine phosphatase activity"/>
    <property type="evidence" value="ECO:0007669"/>
    <property type="project" value="TreeGrafter"/>
</dbReference>
<dbReference type="PROSITE" id="PS00383">
    <property type="entry name" value="TYR_PHOSPHATASE_1"/>
    <property type="match status" value="1"/>
</dbReference>
<dbReference type="InterPro" id="IPR016130">
    <property type="entry name" value="Tyr_Pase_AS"/>
</dbReference>
<dbReference type="PROSITE" id="PS50054">
    <property type="entry name" value="TYR_PHOSPHATASE_DUAL"/>
    <property type="match status" value="1"/>
</dbReference>
<dbReference type="GO" id="GO:0005634">
    <property type="term" value="C:nucleus"/>
    <property type="evidence" value="ECO:0007669"/>
    <property type="project" value="GOC"/>
</dbReference>
<feature type="region of interest" description="Disordered" evidence="3">
    <location>
        <begin position="433"/>
        <end position="462"/>
    </location>
</feature>
<evidence type="ECO:0000256" key="1">
    <source>
        <dbReference type="ARBA" id="ARBA00022801"/>
    </source>
</evidence>
<keyword evidence="7" id="KW-1185">Reference proteome</keyword>
<dbReference type="STRING" id="747676.F4RM53"/>
<dbReference type="RefSeq" id="XP_007410365.1">
    <property type="nucleotide sequence ID" value="XM_007410303.1"/>
</dbReference>
<dbReference type="InterPro" id="IPR020422">
    <property type="entry name" value="TYR_PHOSPHATASE_DUAL_dom"/>
</dbReference>
<accession>F4RM53</accession>
<feature type="domain" description="Tyrosine specific protein phosphatases" evidence="5">
    <location>
        <begin position="467"/>
        <end position="528"/>
    </location>
</feature>
<reference evidence="7" key="1">
    <citation type="journal article" date="2011" name="Proc. Natl. Acad. Sci. U.S.A.">
        <title>Obligate biotrophy features unraveled by the genomic analysis of rust fungi.</title>
        <authorList>
            <person name="Duplessis S."/>
            <person name="Cuomo C.A."/>
            <person name="Lin Y.-C."/>
            <person name="Aerts A."/>
            <person name="Tisserant E."/>
            <person name="Veneault-Fourrey C."/>
            <person name="Joly D.L."/>
            <person name="Hacquard S."/>
            <person name="Amselem J."/>
            <person name="Cantarel B.L."/>
            <person name="Chiu R."/>
            <person name="Coutinho P.M."/>
            <person name="Feau N."/>
            <person name="Field M."/>
            <person name="Frey P."/>
            <person name="Gelhaye E."/>
            <person name="Goldberg J."/>
            <person name="Grabherr M.G."/>
            <person name="Kodira C.D."/>
            <person name="Kohler A."/>
            <person name="Kuees U."/>
            <person name="Lindquist E.A."/>
            <person name="Lucas S.M."/>
            <person name="Mago R."/>
            <person name="Mauceli E."/>
            <person name="Morin E."/>
            <person name="Murat C."/>
            <person name="Pangilinan J.L."/>
            <person name="Park R."/>
            <person name="Pearson M."/>
            <person name="Quesneville H."/>
            <person name="Rouhier N."/>
            <person name="Sakthikumar S."/>
            <person name="Salamov A.A."/>
            <person name="Schmutz J."/>
            <person name="Selles B."/>
            <person name="Shapiro H."/>
            <person name="Tanguay P."/>
            <person name="Tuskan G.A."/>
            <person name="Henrissat B."/>
            <person name="Van de Peer Y."/>
            <person name="Rouze P."/>
            <person name="Ellis J.G."/>
            <person name="Dodds P.N."/>
            <person name="Schein J.E."/>
            <person name="Zhong S."/>
            <person name="Hamelin R.C."/>
            <person name="Grigoriev I.V."/>
            <person name="Szabo L.J."/>
            <person name="Martin F."/>
        </authorList>
    </citation>
    <scope>NUCLEOTIDE SEQUENCE [LARGE SCALE GENOMIC DNA]</scope>
    <source>
        <strain evidence="7">98AG31 / pathotype 3-4-7</strain>
    </source>
</reference>
<dbReference type="SUPFAM" id="SSF52799">
    <property type="entry name" value="(Phosphotyrosine protein) phosphatases II"/>
    <property type="match status" value="2"/>
</dbReference>
<dbReference type="EMBL" id="GL883108">
    <property type="protein sequence ID" value="EGG06531.1"/>
    <property type="molecule type" value="Genomic_DNA"/>
</dbReference>
<dbReference type="eggNOG" id="KOG1716">
    <property type="taxonomic scope" value="Eukaryota"/>
</dbReference>
<dbReference type="Gene3D" id="3.90.190.10">
    <property type="entry name" value="Protein tyrosine phosphatase superfamily"/>
    <property type="match status" value="2"/>
</dbReference>
<feature type="compositionally biased region" description="Low complexity" evidence="3">
    <location>
        <begin position="201"/>
        <end position="229"/>
    </location>
</feature>
<dbReference type="PANTHER" id="PTHR47550:SF1">
    <property type="entry name" value="DUAL SPECIFICITY PROTEIN PHOSPHATASE PPS1"/>
    <property type="match status" value="1"/>
</dbReference>
<evidence type="ECO:0000256" key="3">
    <source>
        <dbReference type="SAM" id="MobiDB-lite"/>
    </source>
</evidence>
<dbReference type="HOGENOM" id="CLU_003560_0_0_1"/>
<protein>
    <submittedName>
        <fullName evidence="6">Uncharacterized protein</fullName>
    </submittedName>
</protein>
<feature type="region of interest" description="Disordered" evidence="3">
    <location>
        <begin position="30"/>
        <end position="78"/>
    </location>
</feature>
<sequence>MIMFNRSLVDANAAIPSHLHPVALRSTAHASNPQTAAVSQLAEAQLRASNSISDHSSTSTQPTPSTPSSSSSSSLSFVSGPKDGISGLPIDHSVYPLLSTIDPSAPHANSIKLLTCSDYANLYHAYLRSTANVDESKVFPYLHCPDRAGTSQSTYFSQAHHHHPHSVGPTRRPPSYRGLTVITADSVAGPRNPTARHRTRSLGSTSTASASSVSSSAPLSSASSPATSVEGPEPRASLLVSALAPDEILERSARTGDLMPRFIRRPMPSSSVNLRLFGHQPGQYATVSDIVIYSESGVNETVIELARLVVEAQAQFRKFQQEQHLVDDFPDYHVFIVNERFEGFEKEYGELVAVDGWGFRRSKVDFFERERLEMESLTRASRIEENIWLGNTADAMRDEEELSPPRFSIMIEAHDSARILSSSELESLFPTSLNSSTSSQSSVSSPAITRPPLHLEVPSTGSASGSMSMEQLVRSLQEFCAWVSRVTRDGHQILVHCHDGYTETSLFGLAYTIYRQRIPLSDAYLHLQLHAGRSFFLYPSDLTVLRYFERRCSTSDPALSPIPRGARWLEDGFEGHFPSRILPFLYLGNLSHANNPSMLRALGITAVVSMGESARSSLAERGLEVLDVKAVADDGLDRISAHMPAAMEFIERTRRAGGKVLVHCRVGVSRSATVVIGYVMAHCDIDLASAYLLVRSRRLNILIQPNLVFMWALRRWESQLTYFELSKTNQDIIQGAAMGCDCGICFDSDQEGNLKKLKRRVGSAAWTWSSLALEISLLNQRYLC</sequence>
<dbReference type="InterPro" id="IPR029021">
    <property type="entry name" value="Prot-tyrosine_phosphatase-like"/>
</dbReference>
<keyword evidence="1" id="KW-0378">Hydrolase</keyword>
<feature type="domain" description="Tyrosine specific protein phosphatases" evidence="5">
    <location>
        <begin position="641"/>
        <end position="709"/>
    </location>
</feature>
<proteinExistence type="predicted"/>
<dbReference type="Pfam" id="PF00782">
    <property type="entry name" value="DSPc"/>
    <property type="match status" value="1"/>
</dbReference>
<evidence type="ECO:0000259" key="5">
    <source>
        <dbReference type="PROSITE" id="PS50056"/>
    </source>
</evidence>
<dbReference type="PANTHER" id="PTHR47550">
    <property type="entry name" value="DUAL SPECIFICITY PROTEIN PHOSPHATASE PPS1"/>
    <property type="match status" value="1"/>
</dbReference>
<dbReference type="OrthoDB" id="273181at2759"/>
<dbReference type="GO" id="GO:0033260">
    <property type="term" value="P:nuclear DNA replication"/>
    <property type="evidence" value="ECO:0007669"/>
    <property type="project" value="TreeGrafter"/>
</dbReference>
<dbReference type="AlphaFoldDB" id="F4RM53"/>
<gene>
    <name evidence="6" type="ORF">MELLADRAFT_116499</name>
</gene>
<keyword evidence="2" id="KW-0904">Protein phosphatase</keyword>
<feature type="domain" description="Tyrosine-protein phosphatase" evidence="4">
    <location>
        <begin position="577"/>
        <end position="722"/>
    </location>
</feature>
<evidence type="ECO:0000259" key="4">
    <source>
        <dbReference type="PROSITE" id="PS50054"/>
    </source>
</evidence>
<dbReference type="InterPro" id="IPR000340">
    <property type="entry name" value="Dual-sp_phosphatase_cat-dom"/>
</dbReference>
<dbReference type="KEGG" id="mlr:MELLADRAFT_116499"/>
<evidence type="ECO:0000313" key="6">
    <source>
        <dbReference type="EMBL" id="EGG06531.1"/>
    </source>
</evidence>
<feature type="compositionally biased region" description="Low complexity" evidence="3">
    <location>
        <begin position="433"/>
        <end position="446"/>
    </location>
</feature>
<dbReference type="InterPro" id="IPR053239">
    <property type="entry name" value="Dual_spec_PTase"/>
</dbReference>
<dbReference type="InParanoid" id="F4RM53"/>
<evidence type="ECO:0000313" key="7">
    <source>
        <dbReference type="Proteomes" id="UP000001072"/>
    </source>
</evidence>
<organism evidence="7">
    <name type="scientific">Melampsora larici-populina (strain 98AG31 / pathotype 3-4-7)</name>
    <name type="common">Poplar leaf rust fungus</name>
    <dbReference type="NCBI Taxonomy" id="747676"/>
    <lineage>
        <taxon>Eukaryota</taxon>
        <taxon>Fungi</taxon>
        <taxon>Dikarya</taxon>
        <taxon>Basidiomycota</taxon>
        <taxon>Pucciniomycotina</taxon>
        <taxon>Pucciniomycetes</taxon>
        <taxon>Pucciniales</taxon>
        <taxon>Melampsoraceae</taxon>
        <taxon>Melampsora</taxon>
    </lineage>
</organism>
<name>F4RM53_MELLP</name>
<dbReference type="Proteomes" id="UP000001072">
    <property type="component" value="Unassembled WGS sequence"/>
</dbReference>
<dbReference type="InterPro" id="IPR000387">
    <property type="entry name" value="Tyr_Pase_dom"/>
</dbReference>
<dbReference type="GeneID" id="18925826"/>
<feature type="region of interest" description="Disordered" evidence="3">
    <location>
        <begin position="153"/>
        <end position="233"/>
    </location>
</feature>
<feature type="compositionally biased region" description="Low complexity" evidence="3">
    <location>
        <begin position="49"/>
        <end position="78"/>
    </location>
</feature>
<dbReference type="VEuPathDB" id="FungiDB:MELLADRAFT_116499"/>
<dbReference type="PROSITE" id="PS50056">
    <property type="entry name" value="TYR_PHOSPHATASE_2"/>
    <property type="match status" value="2"/>
</dbReference>
<dbReference type="SMART" id="SM00195">
    <property type="entry name" value="DSPc"/>
    <property type="match status" value="1"/>
</dbReference>
<evidence type="ECO:0000256" key="2">
    <source>
        <dbReference type="ARBA" id="ARBA00022912"/>
    </source>
</evidence>